<name>W7MWJ4_GIBM7</name>
<reference evidence="1 2" key="1">
    <citation type="journal article" date="2010" name="Nature">
        <title>Comparative genomics reveals mobile pathogenicity chromosomes in Fusarium.</title>
        <authorList>
            <person name="Ma L.J."/>
            <person name="van der Does H.C."/>
            <person name="Borkovich K.A."/>
            <person name="Coleman J.J."/>
            <person name="Daboussi M.J."/>
            <person name="Di Pietro A."/>
            <person name="Dufresne M."/>
            <person name="Freitag M."/>
            <person name="Grabherr M."/>
            <person name="Henrissat B."/>
            <person name="Houterman P.M."/>
            <person name="Kang S."/>
            <person name="Shim W.B."/>
            <person name="Woloshuk C."/>
            <person name="Xie X."/>
            <person name="Xu J.R."/>
            <person name="Antoniw J."/>
            <person name="Baker S.E."/>
            <person name="Bluhm B.H."/>
            <person name="Breakspear A."/>
            <person name="Brown D.W."/>
            <person name="Butchko R.A."/>
            <person name="Chapman S."/>
            <person name="Coulson R."/>
            <person name="Coutinho P.M."/>
            <person name="Danchin E.G."/>
            <person name="Diener A."/>
            <person name="Gale L.R."/>
            <person name="Gardiner D.M."/>
            <person name="Goff S."/>
            <person name="Hammond-Kosack K.E."/>
            <person name="Hilburn K."/>
            <person name="Hua-Van A."/>
            <person name="Jonkers W."/>
            <person name="Kazan K."/>
            <person name="Kodira C.D."/>
            <person name="Koehrsen M."/>
            <person name="Kumar L."/>
            <person name="Lee Y.H."/>
            <person name="Li L."/>
            <person name="Manners J.M."/>
            <person name="Miranda-Saavedra D."/>
            <person name="Mukherjee M."/>
            <person name="Park G."/>
            <person name="Park J."/>
            <person name="Park S.Y."/>
            <person name="Proctor R.H."/>
            <person name="Regev A."/>
            <person name="Ruiz-Roldan M.C."/>
            <person name="Sain D."/>
            <person name="Sakthikumar S."/>
            <person name="Sykes S."/>
            <person name="Schwartz D.C."/>
            <person name="Turgeon B.G."/>
            <person name="Wapinski I."/>
            <person name="Yoder O."/>
            <person name="Young S."/>
            <person name="Zeng Q."/>
            <person name="Zhou S."/>
            <person name="Galagan J."/>
            <person name="Cuomo C.A."/>
            <person name="Kistler H.C."/>
            <person name="Rep M."/>
        </authorList>
    </citation>
    <scope>NUCLEOTIDE SEQUENCE [LARGE SCALE GENOMIC DNA]</scope>
    <source>
        <strain evidence="2">M3125 / FGSC 7600</strain>
    </source>
</reference>
<organism evidence="1 2">
    <name type="scientific">Gibberella moniliformis (strain M3125 / FGSC 7600)</name>
    <name type="common">Maize ear and stalk rot fungus</name>
    <name type="synonym">Fusarium verticillioides</name>
    <dbReference type="NCBI Taxonomy" id="334819"/>
    <lineage>
        <taxon>Eukaryota</taxon>
        <taxon>Fungi</taxon>
        <taxon>Dikarya</taxon>
        <taxon>Ascomycota</taxon>
        <taxon>Pezizomycotina</taxon>
        <taxon>Sordariomycetes</taxon>
        <taxon>Hypocreomycetidae</taxon>
        <taxon>Hypocreales</taxon>
        <taxon>Nectriaceae</taxon>
        <taxon>Fusarium</taxon>
        <taxon>Fusarium fujikuroi species complex</taxon>
    </lineage>
</organism>
<sequence length="169" mass="18274">MLHIRAHRTPEPDVASRVRVLHKKSEPRDAVGRRTWQLAQRPRPSVFSGDIVRGETTDANDDDTGKLIHGIAETLYDCTDVSHGPNESSSIFKVPGTCLSAPSPSSRACLAASQFSDDHMLAPSGCNASAATEVYIPFPGHCLTGTAEAFLSLEWSSRGTSVRKIRGFL</sequence>
<gene>
    <name evidence="1" type="ORF">FVEG_10865</name>
</gene>
<dbReference type="HOGENOM" id="CLU_1578655_0_0_1"/>
<dbReference type="KEGG" id="fvr:FVEG_10865"/>
<dbReference type="EMBL" id="DS022256">
    <property type="protein sequence ID" value="EWG52035.1"/>
    <property type="molecule type" value="Genomic_DNA"/>
</dbReference>
<dbReference type="RefSeq" id="XP_018758226.1">
    <property type="nucleotide sequence ID" value="XM_018900033.1"/>
</dbReference>
<evidence type="ECO:0000313" key="1">
    <source>
        <dbReference type="EMBL" id="EWG52035.1"/>
    </source>
</evidence>
<dbReference type="Proteomes" id="UP000009096">
    <property type="component" value="Chromosome 11"/>
</dbReference>
<dbReference type="VEuPathDB" id="FungiDB:FVEG_10865"/>
<protein>
    <submittedName>
        <fullName evidence="1">Uncharacterized protein</fullName>
    </submittedName>
</protein>
<keyword evidence="2" id="KW-1185">Reference proteome</keyword>
<accession>W7MWJ4</accession>
<dbReference type="EMBL" id="CM000588">
    <property type="protein sequence ID" value="EWG52035.1"/>
    <property type="molecule type" value="Genomic_DNA"/>
</dbReference>
<dbReference type="AlphaFoldDB" id="W7MWJ4"/>
<proteinExistence type="predicted"/>
<dbReference type="GeneID" id="30068421"/>
<evidence type="ECO:0000313" key="2">
    <source>
        <dbReference type="Proteomes" id="UP000009096"/>
    </source>
</evidence>